<evidence type="ECO:0000256" key="2">
    <source>
        <dbReference type="ARBA" id="ARBA00022676"/>
    </source>
</evidence>
<keyword evidence="5" id="KW-0812">Transmembrane</keyword>
<organism evidence="6 7">
    <name type="scientific">Henosepilachna vigintioctopunctata</name>
    <dbReference type="NCBI Taxonomy" id="420089"/>
    <lineage>
        <taxon>Eukaryota</taxon>
        <taxon>Metazoa</taxon>
        <taxon>Ecdysozoa</taxon>
        <taxon>Arthropoda</taxon>
        <taxon>Hexapoda</taxon>
        <taxon>Insecta</taxon>
        <taxon>Pterygota</taxon>
        <taxon>Neoptera</taxon>
        <taxon>Endopterygota</taxon>
        <taxon>Coleoptera</taxon>
        <taxon>Polyphaga</taxon>
        <taxon>Cucujiformia</taxon>
        <taxon>Coccinelloidea</taxon>
        <taxon>Coccinellidae</taxon>
        <taxon>Epilachninae</taxon>
        <taxon>Epilachnini</taxon>
        <taxon>Henosepilachna</taxon>
    </lineage>
</organism>
<dbReference type="GO" id="GO:0015020">
    <property type="term" value="F:glucuronosyltransferase activity"/>
    <property type="evidence" value="ECO:0007669"/>
    <property type="project" value="UniProtKB-EC"/>
</dbReference>
<evidence type="ECO:0000256" key="4">
    <source>
        <dbReference type="RuleBase" id="RU003718"/>
    </source>
</evidence>
<dbReference type="Gene3D" id="3.40.50.2000">
    <property type="entry name" value="Glycogen Phosphorylase B"/>
    <property type="match status" value="2"/>
</dbReference>
<sequence length="514" mass="59731">MHWFYILISVVLLFSELTYAYNILAVFTHPGKSHQLIFAPIVKKLCEKGHKLTVISHDSFEILNDNYREIVLRDPESIGHDVFDLNFWAYLPTWFIQTSNAFDLVSEGLNACEQTLSNEDVQKLLNSGEKFDLIFSEFFNNECVQAFVHTFQAPLAGISTTTIMPWHNERFANPDNPSYIPNNHLWFSNKMSFFERLSNIFGNMYYNMMYQLYLGSNKALIEKHLGKKIPDLSAMTRNSSILLVNSHFSLSFSRPLVPGIIEVGGIHIQFTESKLPKNIEKFINESTHGVIYFSMGSMIKGHTFPEEKRQEFLKAFARLPQRVLWKWENETMPGKPDNVMIQKWMPQLEILSHPNVKAFISHGGLLGTTEAIHCGVPVMFIPLFGDQHTNARAVEANGGGVILYMKDATEEVVYQKLEKILDPEFKMKTQEFSERFRDRPLSPMDTAIYWLEYVARHKGAPHLRTAAVEMPMYQYFLLDIFVFLSLCFIVLVYIAHKVKYWICRFFFLFFERKR</sequence>
<dbReference type="PANTHER" id="PTHR48043">
    <property type="entry name" value="EG:EG0003.4 PROTEIN-RELATED"/>
    <property type="match status" value="1"/>
</dbReference>
<feature type="transmembrane region" description="Helical" evidence="5">
    <location>
        <begin position="472"/>
        <end position="495"/>
    </location>
</feature>
<dbReference type="EC" id="2.4.1.17" evidence="5"/>
<accession>A0AAW1TT41</accession>
<protein>
    <recommendedName>
        <fullName evidence="5">UDP-glucuronosyltransferase</fullName>
        <ecNumber evidence="5">2.4.1.17</ecNumber>
    </recommendedName>
</protein>
<dbReference type="InterPro" id="IPR002213">
    <property type="entry name" value="UDP_glucos_trans"/>
</dbReference>
<dbReference type="AlphaFoldDB" id="A0AAW1TT41"/>
<feature type="signal peptide" evidence="5">
    <location>
        <begin position="1"/>
        <end position="20"/>
    </location>
</feature>
<keyword evidence="7" id="KW-1185">Reference proteome</keyword>
<dbReference type="Proteomes" id="UP001431783">
    <property type="component" value="Unassembled WGS sequence"/>
</dbReference>
<evidence type="ECO:0000256" key="5">
    <source>
        <dbReference type="RuleBase" id="RU362059"/>
    </source>
</evidence>
<keyword evidence="5" id="KW-0472">Membrane</keyword>
<proteinExistence type="inferred from homology"/>
<comment type="subcellular location">
    <subcellularLocation>
        <location evidence="5">Membrane</location>
        <topology evidence="5">Single-pass membrane protein</topology>
    </subcellularLocation>
</comment>
<dbReference type="Pfam" id="PF00201">
    <property type="entry name" value="UDPGT"/>
    <property type="match status" value="1"/>
</dbReference>
<evidence type="ECO:0000313" key="7">
    <source>
        <dbReference type="Proteomes" id="UP001431783"/>
    </source>
</evidence>
<dbReference type="PANTHER" id="PTHR48043:SF114">
    <property type="entry name" value="IP04436P-RELATED"/>
    <property type="match status" value="1"/>
</dbReference>
<evidence type="ECO:0000256" key="3">
    <source>
        <dbReference type="ARBA" id="ARBA00022679"/>
    </source>
</evidence>
<reference evidence="6 7" key="1">
    <citation type="submission" date="2023-03" db="EMBL/GenBank/DDBJ databases">
        <title>Genome insight into feeding habits of ladybird beetles.</title>
        <authorList>
            <person name="Li H.-S."/>
            <person name="Huang Y.-H."/>
            <person name="Pang H."/>
        </authorList>
    </citation>
    <scope>NUCLEOTIDE SEQUENCE [LARGE SCALE GENOMIC DNA]</scope>
    <source>
        <strain evidence="6">SYSU_2023b</strain>
        <tissue evidence="6">Whole body</tissue>
    </source>
</reference>
<comment type="catalytic activity">
    <reaction evidence="5">
        <text>glucuronate acceptor + UDP-alpha-D-glucuronate = acceptor beta-D-glucuronoside + UDP + H(+)</text>
        <dbReference type="Rhea" id="RHEA:21032"/>
        <dbReference type="ChEBI" id="CHEBI:15378"/>
        <dbReference type="ChEBI" id="CHEBI:58052"/>
        <dbReference type="ChEBI" id="CHEBI:58223"/>
        <dbReference type="ChEBI" id="CHEBI:132367"/>
        <dbReference type="ChEBI" id="CHEBI:132368"/>
        <dbReference type="EC" id="2.4.1.17"/>
    </reaction>
</comment>
<gene>
    <name evidence="6" type="ORF">WA026_009878</name>
</gene>
<comment type="similarity">
    <text evidence="1 4">Belongs to the UDP-glycosyltransferase family.</text>
</comment>
<name>A0AAW1TT41_9CUCU</name>
<keyword evidence="5" id="KW-0732">Signal</keyword>
<comment type="caution">
    <text evidence="6">The sequence shown here is derived from an EMBL/GenBank/DDBJ whole genome shotgun (WGS) entry which is preliminary data.</text>
</comment>
<keyword evidence="5" id="KW-1133">Transmembrane helix</keyword>
<dbReference type="InterPro" id="IPR035595">
    <property type="entry name" value="UDP_glycos_trans_CS"/>
</dbReference>
<dbReference type="FunFam" id="3.40.50.2000:FF:000050">
    <property type="entry name" value="UDP-glucuronosyltransferase"/>
    <property type="match status" value="1"/>
</dbReference>
<dbReference type="PROSITE" id="PS00375">
    <property type="entry name" value="UDPGT"/>
    <property type="match status" value="1"/>
</dbReference>
<dbReference type="GO" id="GO:0016020">
    <property type="term" value="C:membrane"/>
    <property type="evidence" value="ECO:0007669"/>
    <property type="project" value="UniProtKB-SubCell"/>
</dbReference>
<keyword evidence="2 4" id="KW-0328">Glycosyltransferase</keyword>
<dbReference type="InterPro" id="IPR050271">
    <property type="entry name" value="UDP-glycosyltransferase"/>
</dbReference>
<evidence type="ECO:0000256" key="1">
    <source>
        <dbReference type="ARBA" id="ARBA00009995"/>
    </source>
</evidence>
<feature type="chain" id="PRO_5043090288" description="UDP-glucuronosyltransferase" evidence="5">
    <location>
        <begin position="21"/>
        <end position="514"/>
    </location>
</feature>
<dbReference type="EMBL" id="JARQZJ010000004">
    <property type="protein sequence ID" value="KAK9870916.1"/>
    <property type="molecule type" value="Genomic_DNA"/>
</dbReference>
<keyword evidence="3 4" id="KW-0808">Transferase</keyword>
<dbReference type="CDD" id="cd03784">
    <property type="entry name" value="GT1_Gtf-like"/>
    <property type="match status" value="1"/>
</dbReference>
<evidence type="ECO:0000313" key="6">
    <source>
        <dbReference type="EMBL" id="KAK9870916.1"/>
    </source>
</evidence>
<dbReference type="SUPFAM" id="SSF53756">
    <property type="entry name" value="UDP-Glycosyltransferase/glycogen phosphorylase"/>
    <property type="match status" value="1"/>
</dbReference>